<dbReference type="GO" id="GO:0004550">
    <property type="term" value="F:nucleoside diphosphate kinase activity"/>
    <property type="evidence" value="ECO:0007669"/>
    <property type="project" value="UniProtKB-UniRule"/>
</dbReference>
<evidence type="ECO:0000313" key="17">
    <source>
        <dbReference type="EMBL" id="BBM86114.1"/>
    </source>
</evidence>
<dbReference type="GO" id="GO:0006183">
    <property type="term" value="P:GTP biosynthetic process"/>
    <property type="evidence" value="ECO:0007669"/>
    <property type="project" value="UniProtKB-UniRule"/>
</dbReference>
<sequence>MERTLILIKPDAIQRQLVGTILQRFENKGMKIAGLKMMQMTEDMAKEHYKDLVDKPFFPSLSEFMTSHPIIAIAMEGAGAVGICRKMTGATFGMKAEPGTIRGDYGVSTSYNLIHSSEDKSAAERELKIFFKDEDFFSYNAVISQWIATEEDAQKA</sequence>
<feature type="binding site" evidence="13 14">
    <location>
        <position position="9"/>
    </location>
    <ligand>
        <name>ATP</name>
        <dbReference type="ChEBI" id="CHEBI:30616"/>
    </ligand>
</feature>
<feature type="binding site" evidence="13 14">
    <location>
        <position position="102"/>
    </location>
    <ligand>
        <name>ATP</name>
        <dbReference type="ChEBI" id="CHEBI:30616"/>
    </ligand>
</feature>
<comment type="function">
    <text evidence="13">Major role in the synthesis of nucleoside triphosphates other than ATP. The ATP gamma phosphate is transferred to the NDP beta phosphate via a ping-pong mechanism, using a phosphorylated active-site intermediate.</text>
</comment>
<keyword evidence="6 13" id="KW-0808">Transferase</keyword>
<feature type="domain" description="Nucleoside diphosphate kinase-like" evidence="16">
    <location>
        <begin position="1"/>
        <end position="138"/>
    </location>
</feature>
<keyword evidence="7 13" id="KW-0479">Metal-binding</keyword>
<dbReference type="GO" id="GO:0006241">
    <property type="term" value="P:CTP biosynthetic process"/>
    <property type="evidence" value="ECO:0007669"/>
    <property type="project" value="UniProtKB-UniRule"/>
</dbReference>
<dbReference type="AlphaFoldDB" id="A0A5S9IQL6"/>
<dbReference type="GO" id="GO:0006228">
    <property type="term" value="P:UTP biosynthetic process"/>
    <property type="evidence" value="ECO:0007669"/>
    <property type="project" value="UniProtKB-UniRule"/>
</dbReference>
<dbReference type="NCBIfam" id="NF001908">
    <property type="entry name" value="PRK00668.1"/>
    <property type="match status" value="1"/>
</dbReference>
<dbReference type="GO" id="GO:0046872">
    <property type="term" value="F:metal ion binding"/>
    <property type="evidence" value="ECO:0007669"/>
    <property type="project" value="UniProtKB-KW"/>
</dbReference>
<evidence type="ECO:0000259" key="16">
    <source>
        <dbReference type="SMART" id="SM00562"/>
    </source>
</evidence>
<dbReference type="SUPFAM" id="SSF54919">
    <property type="entry name" value="Nucleoside diphosphate kinase, NDK"/>
    <property type="match status" value="1"/>
</dbReference>
<dbReference type="Proteomes" id="UP000326354">
    <property type="component" value="Chromosome"/>
</dbReference>
<feature type="active site" description="Pros-phosphohistidine intermediate" evidence="13 14">
    <location>
        <position position="115"/>
    </location>
</feature>
<organism evidence="17 18">
    <name type="scientific">Uabimicrobium amorphum</name>
    <dbReference type="NCBI Taxonomy" id="2596890"/>
    <lineage>
        <taxon>Bacteria</taxon>
        <taxon>Pseudomonadati</taxon>
        <taxon>Planctomycetota</taxon>
        <taxon>Candidatus Uabimicrobiia</taxon>
        <taxon>Candidatus Uabimicrobiales</taxon>
        <taxon>Candidatus Uabimicrobiaceae</taxon>
        <taxon>Candidatus Uabimicrobium</taxon>
    </lineage>
</organism>
<evidence type="ECO:0000256" key="7">
    <source>
        <dbReference type="ARBA" id="ARBA00022723"/>
    </source>
</evidence>
<comment type="similarity">
    <text evidence="2 13 14 15">Belongs to the NDK family.</text>
</comment>
<evidence type="ECO:0000256" key="12">
    <source>
        <dbReference type="ARBA" id="ARBA00023080"/>
    </source>
</evidence>
<dbReference type="GO" id="GO:0005524">
    <property type="term" value="F:ATP binding"/>
    <property type="evidence" value="ECO:0007669"/>
    <property type="project" value="UniProtKB-UniRule"/>
</dbReference>
<dbReference type="PANTHER" id="PTHR11349">
    <property type="entry name" value="NUCLEOSIDE DIPHOSPHATE KINASE"/>
    <property type="match status" value="1"/>
</dbReference>
<dbReference type="CDD" id="cd04413">
    <property type="entry name" value="NDPk_I"/>
    <property type="match status" value="1"/>
</dbReference>
<evidence type="ECO:0000256" key="4">
    <source>
        <dbReference type="ARBA" id="ARBA00017632"/>
    </source>
</evidence>
<proteinExistence type="inferred from homology"/>
<comment type="cofactor">
    <cofactor evidence="1 13">
        <name>Mg(2+)</name>
        <dbReference type="ChEBI" id="CHEBI:18420"/>
    </cofactor>
</comment>
<feature type="binding site" evidence="13 14">
    <location>
        <position position="112"/>
    </location>
    <ligand>
        <name>ATP</name>
        <dbReference type="ChEBI" id="CHEBI:30616"/>
    </ligand>
</feature>
<feature type="binding site" evidence="13 14">
    <location>
        <position position="91"/>
    </location>
    <ligand>
        <name>ATP</name>
        <dbReference type="ChEBI" id="CHEBI:30616"/>
    </ligand>
</feature>
<evidence type="ECO:0000256" key="14">
    <source>
        <dbReference type="PROSITE-ProRule" id="PRU00706"/>
    </source>
</evidence>
<dbReference type="EMBL" id="AP019860">
    <property type="protein sequence ID" value="BBM86114.1"/>
    <property type="molecule type" value="Genomic_DNA"/>
</dbReference>
<keyword evidence="11 13" id="KW-0460">Magnesium</keyword>
<accession>A0A5S9IQL6</accession>
<keyword evidence="9 13" id="KW-0418">Kinase</keyword>
<dbReference type="Gene3D" id="3.30.70.141">
    <property type="entry name" value="Nucleoside diphosphate kinase-like domain"/>
    <property type="match status" value="1"/>
</dbReference>
<dbReference type="HAMAP" id="MF_00451">
    <property type="entry name" value="NDP_kinase"/>
    <property type="match status" value="1"/>
</dbReference>
<dbReference type="InterPro" id="IPR001564">
    <property type="entry name" value="Nucleoside_diP_kinase"/>
</dbReference>
<reference evidence="17 18" key="1">
    <citation type="submission" date="2019-08" db="EMBL/GenBank/DDBJ databases">
        <title>Complete genome sequence of Candidatus Uab amorphum.</title>
        <authorList>
            <person name="Shiratori T."/>
            <person name="Suzuki S."/>
            <person name="Kakizawa Y."/>
            <person name="Ishida K."/>
        </authorList>
    </citation>
    <scope>NUCLEOTIDE SEQUENCE [LARGE SCALE GENOMIC DNA]</scope>
    <source>
        <strain evidence="17 18">SRT547</strain>
    </source>
</reference>
<keyword evidence="5 13" id="KW-0597">Phosphoprotein</keyword>
<keyword evidence="10 13" id="KW-0067">ATP-binding</keyword>
<keyword evidence="12 13" id="KW-0546">Nucleotide metabolism</keyword>
<dbReference type="Pfam" id="PF00334">
    <property type="entry name" value="NDK"/>
    <property type="match status" value="1"/>
</dbReference>
<comment type="catalytic activity">
    <reaction evidence="13">
        <text>a ribonucleoside 5'-diphosphate + ATP = a ribonucleoside 5'-triphosphate + ADP</text>
        <dbReference type="Rhea" id="RHEA:18113"/>
        <dbReference type="ChEBI" id="CHEBI:30616"/>
        <dbReference type="ChEBI" id="CHEBI:57930"/>
        <dbReference type="ChEBI" id="CHEBI:61557"/>
        <dbReference type="ChEBI" id="CHEBI:456216"/>
        <dbReference type="EC" id="2.7.4.6"/>
    </reaction>
</comment>
<keyword evidence="13" id="KW-0963">Cytoplasm</keyword>
<protein>
    <recommendedName>
        <fullName evidence="4 13">Nucleoside diphosphate kinase</fullName>
        <shortName evidence="13">NDK</shortName>
        <shortName evidence="13">NDP kinase</shortName>
        <ecNumber evidence="3 13">2.7.4.6</ecNumber>
    </recommendedName>
    <alternativeName>
        <fullName evidence="13">Nucleoside-2-P kinase</fullName>
    </alternativeName>
</protein>
<dbReference type="KEGG" id="uam:UABAM_04500"/>
<comment type="catalytic activity">
    <reaction evidence="13">
        <text>a 2'-deoxyribonucleoside 5'-diphosphate + ATP = a 2'-deoxyribonucleoside 5'-triphosphate + ADP</text>
        <dbReference type="Rhea" id="RHEA:44640"/>
        <dbReference type="ChEBI" id="CHEBI:30616"/>
        <dbReference type="ChEBI" id="CHEBI:61560"/>
        <dbReference type="ChEBI" id="CHEBI:73316"/>
        <dbReference type="ChEBI" id="CHEBI:456216"/>
        <dbReference type="EC" id="2.7.4.6"/>
    </reaction>
</comment>
<evidence type="ECO:0000256" key="1">
    <source>
        <dbReference type="ARBA" id="ARBA00001946"/>
    </source>
</evidence>
<evidence type="ECO:0000256" key="10">
    <source>
        <dbReference type="ARBA" id="ARBA00022840"/>
    </source>
</evidence>
<evidence type="ECO:0000313" key="18">
    <source>
        <dbReference type="Proteomes" id="UP000326354"/>
    </source>
</evidence>
<keyword evidence="8 13" id="KW-0547">Nucleotide-binding</keyword>
<gene>
    <name evidence="13" type="primary">ndk</name>
    <name evidence="17" type="ORF">UABAM_04500</name>
</gene>
<keyword evidence="18" id="KW-1185">Reference proteome</keyword>
<dbReference type="OrthoDB" id="9801161at2"/>
<dbReference type="EC" id="2.7.4.6" evidence="3 13"/>
<dbReference type="RefSeq" id="WP_151970190.1">
    <property type="nucleotide sequence ID" value="NZ_AP019860.1"/>
</dbReference>
<evidence type="ECO:0000256" key="15">
    <source>
        <dbReference type="RuleBase" id="RU004011"/>
    </source>
</evidence>
<comment type="subunit">
    <text evidence="13">Homotetramer.</text>
</comment>
<dbReference type="PROSITE" id="PS51374">
    <property type="entry name" value="NDPK_LIKE"/>
    <property type="match status" value="1"/>
</dbReference>
<comment type="subcellular location">
    <subcellularLocation>
        <location evidence="13">Cytoplasm</location>
    </subcellularLocation>
</comment>
<feature type="binding site" evidence="13 14">
    <location>
        <position position="85"/>
    </location>
    <ligand>
        <name>ATP</name>
        <dbReference type="ChEBI" id="CHEBI:30616"/>
    </ligand>
</feature>
<evidence type="ECO:0000256" key="5">
    <source>
        <dbReference type="ARBA" id="ARBA00022553"/>
    </source>
</evidence>
<dbReference type="InterPro" id="IPR036850">
    <property type="entry name" value="NDK-like_dom_sf"/>
</dbReference>
<dbReference type="FunFam" id="3.30.70.141:FF:000003">
    <property type="entry name" value="Nucleoside diphosphate kinase"/>
    <property type="match status" value="1"/>
</dbReference>
<dbReference type="InterPro" id="IPR034907">
    <property type="entry name" value="NDK-like_dom"/>
</dbReference>
<evidence type="ECO:0000256" key="2">
    <source>
        <dbReference type="ARBA" id="ARBA00008142"/>
    </source>
</evidence>
<feature type="binding site" evidence="13 14">
    <location>
        <position position="57"/>
    </location>
    <ligand>
        <name>ATP</name>
        <dbReference type="ChEBI" id="CHEBI:30616"/>
    </ligand>
</feature>
<dbReference type="SMART" id="SM00562">
    <property type="entry name" value="NDK"/>
    <property type="match status" value="1"/>
</dbReference>
<evidence type="ECO:0000256" key="9">
    <source>
        <dbReference type="ARBA" id="ARBA00022777"/>
    </source>
</evidence>
<evidence type="ECO:0000256" key="3">
    <source>
        <dbReference type="ARBA" id="ARBA00012966"/>
    </source>
</evidence>
<evidence type="ECO:0000256" key="11">
    <source>
        <dbReference type="ARBA" id="ARBA00022842"/>
    </source>
</evidence>
<evidence type="ECO:0000256" key="6">
    <source>
        <dbReference type="ARBA" id="ARBA00022679"/>
    </source>
</evidence>
<dbReference type="PRINTS" id="PR01243">
    <property type="entry name" value="NUCDPKINASE"/>
</dbReference>
<evidence type="ECO:0000256" key="8">
    <source>
        <dbReference type="ARBA" id="ARBA00022741"/>
    </source>
</evidence>
<evidence type="ECO:0000256" key="13">
    <source>
        <dbReference type="HAMAP-Rule" id="MF_00451"/>
    </source>
</evidence>
<dbReference type="GO" id="GO:0005737">
    <property type="term" value="C:cytoplasm"/>
    <property type="evidence" value="ECO:0007669"/>
    <property type="project" value="UniProtKB-SubCell"/>
</dbReference>
<name>A0A5S9IQL6_UABAM</name>